<organism evidence="1 2">
    <name type="scientific">Eumeta variegata</name>
    <name type="common">Bagworm moth</name>
    <name type="synonym">Eumeta japonica</name>
    <dbReference type="NCBI Taxonomy" id="151549"/>
    <lineage>
        <taxon>Eukaryota</taxon>
        <taxon>Metazoa</taxon>
        <taxon>Ecdysozoa</taxon>
        <taxon>Arthropoda</taxon>
        <taxon>Hexapoda</taxon>
        <taxon>Insecta</taxon>
        <taxon>Pterygota</taxon>
        <taxon>Neoptera</taxon>
        <taxon>Endopterygota</taxon>
        <taxon>Lepidoptera</taxon>
        <taxon>Glossata</taxon>
        <taxon>Ditrysia</taxon>
        <taxon>Tineoidea</taxon>
        <taxon>Psychidae</taxon>
        <taxon>Oiketicinae</taxon>
        <taxon>Eumeta</taxon>
    </lineage>
</organism>
<feature type="non-terminal residue" evidence="1">
    <location>
        <position position="37"/>
    </location>
</feature>
<dbReference type="EMBL" id="BGZK01001363">
    <property type="protein sequence ID" value="GBP78246.1"/>
    <property type="molecule type" value="Genomic_DNA"/>
</dbReference>
<sequence length="37" mass="4465">MYEPLLHRVFNDHVEQLDWQPKQVNVHTINTAALYPF</sequence>
<dbReference type="AlphaFoldDB" id="A0A4C1YPQ7"/>
<accession>A0A4C1YPQ7</accession>
<keyword evidence="2" id="KW-1185">Reference proteome</keyword>
<proteinExistence type="predicted"/>
<reference evidence="1 2" key="1">
    <citation type="journal article" date="2019" name="Commun. Biol.">
        <title>The bagworm genome reveals a unique fibroin gene that provides high tensile strength.</title>
        <authorList>
            <person name="Kono N."/>
            <person name="Nakamura H."/>
            <person name="Ohtoshi R."/>
            <person name="Tomita M."/>
            <person name="Numata K."/>
            <person name="Arakawa K."/>
        </authorList>
    </citation>
    <scope>NUCLEOTIDE SEQUENCE [LARGE SCALE GENOMIC DNA]</scope>
</reference>
<evidence type="ECO:0000313" key="1">
    <source>
        <dbReference type="EMBL" id="GBP78246.1"/>
    </source>
</evidence>
<comment type="caution">
    <text evidence="1">The sequence shown here is derived from an EMBL/GenBank/DDBJ whole genome shotgun (WGS) entry which is preliminary data.</text>
</comment>
<evidence type="ECO:0000313" key="2">
    <source>
        <dbReference type="Proteomes" id="UP000299102"/>
    </source>
</evidence>
<gene>
    <name evidence="1" type="ORF">EVAR_66276_1</name>
</gene>
<dbReference type="Proteomes" id="UP000299102">
    <property type="component" value="Unassembled WGS sequence"/>
</dbReference>
<name>A0A4C1YPQ7_EUMVA</name>
<protein>
    <submittedName>
        <fullName evidence="1">Uncharacterized protein</fullName>
    </submittedName>
</protein>